<accession>A0A1E8PKQ2</accession>
<dbReference type="InterPro" id="IPR019734">
    <property type="entry name" value="TPR_rpt"/>
</dbReference>
<dbReference type="EMBL" id="MAQB02000010">
    <property type="protein sequence ID" value="OFJ46853.1"/>
    <property type="molecule type" value="Genomic_DNA"/>
</dbReference>
<dbReference type="SMART" id="SM00028">
    <property type="entry name" value="TPR"/>
    <property type="match status" value="4"/>
</dbReference>
<keyword evidence="2 3" id="KW-0802">TPR repeat</keyword>
<keyword evidence="1" id="KW-0677">Repeat</keyword>
<dbReference type="Gene3D" id="1.25.40.10">
    <property type="entry name" value="Tetratricopeptide repeat domain"/>
    <property type="match status" value="2"/>
</dbReference>
<feature type="transmembrane region" description="Helical" evidence="4">
    <location>
        <begin position="39"/>
        <end position="60"/>
    </location>
</feature>
<dbReference type="InterPro" id="IPR011990">
    <property type="entry name" value="TPR-like_helical_dom_sf"/>
</dbReference>
<evidence type="ECO:0000256" key="4">
    <source>
        <dbReference type="SAM" id="Phobius"/>
    </source>
</evidence>
<evidence type="ECO:0000313" key="5">
    <source>
        <dbReference type="EMBL" id="OFJ46853.1"/>
    </source>
</evidence>
<organism evidence="5 6">
    <name type="scientific">Janthinobacterium lividum</name>
    <dbReference type="NCBI Taxonomy" id="29581"/>
    <lineage>
        <taxon>Bacteria</taxon>
        <taxon>Pseudomonadati</taxon>
        <taxon>Pseudomonadota</taxon>
        <taxon>Betaproteobacteria</taxon>
        <taxon>Burkholderiales</taxon>
        <taxon>Oxalobacteraceae</taxon>
        <taxon>Janthinobacterium</taxon>
    </lineage>
</organism>
<name>A0A1E8PKQ2_9BURK</name>
<dbReference type="PANTHER" id="PTHR44943">
    <property type="entry name" value="CELLULOSE SYNTHASE OPERON PROTEIN C"/>
    <property type="match status" value="1"/>
</dbReference>
<evidence type="ECO:0000256" key="1">
    <source>
        <dbReference type="ARBA" id="ARBA00022737"/>
    </source>
</evidence>
<dbReference type="PROSITE" id="PS50005">
    <property type="entry name" value="TPR"/>
    <property type="match status" value="1"/>
</dbReference>
<dbReference type="AlphaFoldDB" id="A0A1E8PKQ2"/>
<proteinExistence type="predicted"/>
<sequence length="361" mass="38415">MSLINKMLQDLDARGTPDGRGDAAGIRSVPERERGVSRALVFGGAAGLTAAAIALGWVYLKRPPVPPVLVSVANTPLPVAAPIPVPVTAPVAVPAPAPIAAPVPIATAPVTPEPVLPAEQTVAPAKLRAAEMGRITQQPAKPASAAAVKTAAPAASELILDGKQVTAQQRVDNTYRRALTQLQDGRVADAMLALQQTLQLDPRHQGARETLARLLLEAQRPDEAARQLQLSLALDPKQPAQAMMLARLQLDQVNGGAAALDSLMRSLPYATDNGEYQAFLAAVLQREQRYREAAEHYQLALQTAPDNGVWWMGLGIALQADNHPAQARQAYERARGLQTLSPQLQAFVERKLVQLTTVATK</sequence>
<keyword evidence="4" id="KW-0812">Transmembrane</keyword>
<dbReference type="Proteomes" id="UP000092634">
    <property type="component" value="Unassembled WGS sequence"/>
</dbReference>
<keyword evidence="4" id="KW-1133">Transmembrane helix</keyword>
<gene>
    <name evidence="5" type="ORF">BA896_019825</name>
</gene>
<evidence type="ECO:0000256" key="3">
    <source>
        <dbReference type="PROSITE-ProRule" id="PRU00339"/>
    </source>
</evidence>
<evidence type="ECO:0000256" key="2">
    <source>
        <dbReference type="ARBA" id="ARBA00022803"/>
    </source>
</evidence>
<reference evidence="5 6" key="1">
    <citation type="submission" date="2016-10" db="EMBL/GenBank/DDBJ databases">
        <title>Updated version of Genome Assembly of Janthinobacterium lividum ERGS5:01.</title>
        <authorList>
            <person name="Kumar R."/>
            <person name="Acharya V."/>
            <person name="Singh D."/>
        </authorList>
    </citation>
    <scope>NUCLEOTIDE SEQUENCE [LARGE SCALE GENOMIC DNA]</scope>
    <source>
        <strain evidence="5 6">ERGS5:01</strain>
    </source>
</reference>
<feature type="repeat" description="TPR" evidence="3">
    <location>
        <begin position="274"/>
        <end position="307"/>
    </location>
</feature>
<comment type="caution">
    <text evidence="5">The sequence shown here is derived from an EMBL/GenBank/DDBJ whole genome shotgun (WGS) entry which is preliminary data.</text>
</comment>
<keyword evidence="4" id="KW-0472">Membrane</keyword>
<dbReference type="SUPFAM" id="SSF48452">
    <property type="entry name" value="TPR-like"/>
    <property type="match status" value="1"/>
</dbReference>
<evidence type="ECO:0000313" key="6">
    <source>
        <dbReference type="Proteomes" id="UP000092634"/>
    </source>
</evidence>
<dbReference type="PANTHER" id="PTHR44943:SF8">
    <property type="entry name" value="TPR REPEAT-CONTAINING PROTEIN MJ0263"/>
    <property type="match status" value="1"/>
</dbReference>
<dbReference type="Pfam" id="PF14559">
    <property type="entry name" value="TPR_19"/>
    <property type="match status" value="2"/>
</dbReference>
<protein>
    <submittedName>
        <fullName evidence="5">Uncharacterized protein</fullName>
    </submittedName>
</protein>
<dbReference type="InterPro" id="IPR051685">
    <property type="entry name" value="Ycf3/AcsC/BcsC/TPR_MFPF"/>
</dbReference>